<evidence type="ECO:0008006" key="3">
    <source>
        <dbReference type="Google" id="ProtNLM"/>
    </source>
</evidence>
<gene>
    <name evidence="1" type="ORF">AAFF_G00378910</name>
</gene>
<comment type="caution">
    <text evidence="1">The sequence shown here is derived from an EMBL/GenBank/DDBJ whole genome shotgun (WGS) entry which is preliminary data.</text>
</comment>
<dbReference type="PANTHER" id="PTHR47510">
    <property type="entry name" value="REVERSE TRANSCRIPTASE DOMAIN-CONTAINING PROTEIN"/>
    <property type="match status" value="1"/>
</dbReference>
<proteinExistence type="predicted"/>
<organism evidence="1 2">
    <name type="scientific">Aldrovandia affinis</name>
    <dbReference type="NCBI Taxonomy" id="143900"/>
    <lineage>
        <taxon>Eukaryota</taxon>
        <taxon>Metazoa</taxon>
        <taxon>Chordata</taxon>
        <taxon>Craniata</taxon>
        <taxon>Vertebrata</taxon>
        <taxon>Euteleostomi</taxon>
        <taxon>Actinopterygii</taxon>
        <taxon>Neopterygii</taxon>
        <taxon>Teleostei</taxon>
        <taxon>Notacanthiformes</taxon>
        <taxon>Halosauridae</taxon>
        <taxon>Aldrovandia</taxon>
    </lineage>
</organism>
<protein>
    <recommendedName>
        <fullName evidence="3">Endonuclease/exonuclease/phosphatase domain-containing protein</fullName>
    </recommendedName>
</protein>
<dbReference type="PANTHER" id="PTHR47510:SF3">
    <property type="entry name" value="ENDO_EXONUCLEASE_PHOSPHATASE DOMAIN-CONTAINING PROTEIN"/>
    <property type="match status" value="1"/>
</dbReference>
<evidence type="ECO:0000313" key="2">
    <source>
        <dbReference type="Proteomes" id="UP001221898"/>
    </source>
</evidence>
<evidence type="ECO:0000313" key="1">
    <source>
        <dbReference type="EMBL" id="KAJ8401574.1"/>
    </source>
</evidence>
<name>A0AAD7SFF8_9TELE</name>
<dbReference type="Proteomes" id="UP001221898">
    <property type="component" value="Unassembled WGS sequence"/>
</dbReference>
<accession>A0AAD7SFF8</accession>
<dbReference type="EMBL" id="JAINUG010000069">
    <property type="protein sequence ID" value="KAJ8401574.1"/>
    <property type="molecule type" value="Genomic_DNA"/>
</dbReference>
<reference evidence="1" key="1">
    <citation type="journal article" date="2023" name="Science">
        <title>Genome structures resolve the early diversification of teleost fishes.</title>
        <authorList>
            <person name="Parey E."/>
            <person name="Louis A."/>
            <person name="Montfort J."/>
            <person name="Bouchez O."/>
            <person name="Roques C."/>
            <person name="Iampietro C."/>
            <person name="Lluch J."/>
            <person name="Castinel A."/>
            <person name="Donnadieu C."/>
            <person name="Desvignes T."/>
            <person name="Floi Bucao C."/>
            <person name="Jouanno E."/>
            <person name="Wen M."/>
            <person name="Mejri S."/>
            <person name="Dirks R."/>
            <person name="Jansen H."/>
            <person name="Henkel C."/>
            <person name="Chen W.J."/>
            <person name="Zahm M."/>
            <person name="Cabau C."/>
            <person name="Klopp C."/>
            <person name="Thompson A.W."/>
            <person name="Robinson-Rechavi M."/>
            <person name="Braasch I."/>
            <person name="Lecointre G."/>
            <person name="Bobe J."/>
            <person name="Postlethwait J.H."/>
            <person name="Berthelot C."/>
            <person name="Roest Crollius H."/>
            <person name="Guiguen Y."/>
        </authorList>
    </citation>
    <scope>NUCLEOTIDE SEQUENCE</scope>
    <source>
        <strain evidence="1">NC1722</strain>
    </source>
</reference>
<keyword evidence="2" id="KW-1185">Reference proteome</keyword>
<dbReference type="AlphaFoldDB" id="A0AAD7SFF8"/>
<sequence>MVRVDRDRTLSCKKSAGGLILYVNTKWCNPGHVTVNEIICTPDIELLAVGLRPYDLPREFSHAIVVVVYIPPLANAVRACDVIHSTVARLQTDHPGAFLTINGDFNHAKLPKTLTGFTQYVKCSTRENKILDMMYTNVKETYSSSAALGGCLREEWRGLRMLTGFIWKTTGCLFSGPEDLQLM</sequence>